<gene>
    <name evidence="6" type="ORF">AKJ36_01465</name>
</gene>
<dbReference type="SMART" id="SM00849">
    <property type="entry name" value="Lactamase_B"/>
    <property type="match status" value="1"/>
</dbReference>
<dbReference type="InterPro" id="IPR036866">
    <property type="entry name" value="RibonucZ/Hydroxyglut_hydro"/>
</dbReference>
<dbReference type="Gene3D" id="3.60.15.10">
    <property type="entry name" value="Ribonuclease Z/Hydroxyacylglutathione hydrolase-like"/>
    <property type="match status" value="1"/>
</dbReference>
<dbReference type="InterPro" id="IPR001279">
    <property type="entry name" value="Metallo-B-lactamas"/>
</dbReference>
<evidence type="ECO:0000259" key="5">
    <source>
        <dbReference type="SMART" id="SM00849"/>
    </source>
</evidence>
<feature type="domain" description="Metallo-beta-lactamase" evidence="5">
    <location>
        <begin position="17"/>
        <end position="172"/>
    </location>
</feature>
<dbReference type="PANTHER" id="PTHR46233:SF3">
    <property type="entry name" value="HYDROXYACYLGLUTATHIONE HYDROLASE GLOC"/>
    <property type="match status" value="1"/>
</dbReference>
<dbReference type="EMBL" id="LHXQ01000014">
    <property type="protein sequence ID" value="KXA95122.1"/>
    <property type="molecule type" value="Genomic_DNA"/>
</dbReference>
<dbReference type="SUPFAM" id="SSF56281">
    <property type="entry name" value="Metallo-hydrolase/oxidoreductase"/>
    <property type="match status" value="1"/>
</dbReference>
<organism evidence="6 7">
    <name type="scientific">candidate division MSBL1 archaeon SCGC-AAA259I07</name>
    <dbReference type="NCBI Taxonomy" id="1698266"/>
    <lineage>
        <taxon>Archaea</taxon>
        <taxon>Methanobacteriati</taxon>
        <taxon>Methanobacteriota</taxon>
        <taxon>candidate division MSBL1</taxon>
    </lineage>
</organism>
<accession>A0A133ULL0</accession>
<comment type="caution">
    <text evidence="6">The sequence shown here is derived from an EMBL/GenBank/DDBJ whole genome shotgun (WGS) entry which is preliminary data.</text>
</comment>
<dbReference type="Pfam" id="PF00753">
    <property type="entry name" value="Lactamase_B"/>
    <property type="match status" value="1"/>
</dbReference>
<proteinExistence type="predicted"/>
<protein>
    <recommendedName>
        <fullName evidence="5">Metallo-beta-lactamase domain-containing protein</fullName>
    </recommendedName>
</protein>
<dbReference type="GO" id="GO:0046872">
    <property type="term" value="F:metal ion binding"/>
    <property type="evidence" value="ECO:0007669"/>
    <property type="project" value="UniProtKB-KW"/>
</dbReference>
<keyword evidence="4" id="KW-0862">Zinc</keyword>
<keyword evidence="3" id="KW-0378">Hydrolase</keyword>
<dbReference type="PANTHER" id="PTHR46233">
    <property type="entry name" value="HYDROXYACYLGLUTATHIONE HYDROLASE GLOC"/>
    <property type="match status" value="1"/>
</dbReference>
<name>A0A133ULL0_9EURY</name>
<keyword evidence="7" id="KW-1185">Reference proteome</keyword>
<evidence type="ECO:0000313" key="6">
    <source>
        <dbReference type="EMBL" id="KXA95122.1"/>
    </source>
</evidence>
<evidence type="ECO:0000313" key="7">
    <source>
        <dbReference type="Proteomes" id="UP000070155"/>
    </source>
</evidence>
<dbReference type="CDD" id="cd06262">
    <property type="entry name" value="metallo-hydrolase-like_MBL-fold"/>
    <property type="match status" value="1"/>
</dbReference>
<sequence length="194" mass="21774">MNSLNVRNLAENIYSFTSNSYFISGKIPVIIDSGNDNKILERLKEATDKLDKILITHLHPDHVGLTQNIKDEFGATVYAWKKTKDWIDEEFTDEQDIDAGNSSLEVVHTPGHSSNHVVFYGEGALFSGDLIFPSGSFGRTDLPGGSQKILVKSIERILSKYGNEIKELYPGHMQFIKENASDHVNRSLKMARSF</sequence>
<dbReference type="InterPro" id="IPR051453">
    <property type="entry name" value="MBL_Glyoxalase_II"/>
</dbReference>
<dbReference type="GO" id="GO:0016787">
    <property type="term" value="F:hydrolase activity"/>
    <property type="evidence" value="ECO:0007669"/>
    <property type="project" value="UniProtKB-KW"/>
</dbReference>
<evidence type="ECO:0000256" key="1">
    <source>
        <dbReference type="ARBA" id="ARBA00001947"/>
    </source>
</evidence>
<dbReference type="AlphaFoldDB" id="A0A133ULL0"/>
<evidence type="ECO:0000256" key="3">
    <source>
        <dbReference type="ARBA" id="ARBA00022801"/>
    </source>
</evidence>
<dbReference type="Proteomes" id="UP000070155">
    <property type="component" value="Unassembled WGS sequence"/>
</dbReference>
<evidence type="ECO:0000256" key="4">
    <source>
        <dbReference type="ARBA" id="ARBA00022833"/>
    </source>
</evidence>
<reference evidence="6 7" key="1">
    <citation type="journal article" date="2016" name="Sci. Rep.">
        <title>Metabolic traits of an uncultured archaeal lineage -MSBL1- from brine pools of the Red Sea.</title>
        <authorList>
            <person name="Mwirichia R."/>
            <person name="Alam I."/>
            <person name="Rashid M."/>
            <person name="Vinu M."/>
            <person name="Ba-Alawi W."/>
            <person name="Anthony Kamau A."/>
            <person name="Kamanda Ngugi D."/>
            <person name="Goker M."/>
            <person name="Klenk H.P."/>
            <person name="Bajic V."/>
            <person name="Stingl U."/>
        </authorList>
    </citation>
    <scope>NUCLEOTIDE SEQUENCE [LARGE SCALE GENOMIC DNA]</scope>
    <source>
        <strain evidence="6">SCGC-AAA259I07</strain>
    </source>
</reference>
<comment type="cofactor">
    <cofactor evidence="1">
        <name>Zn(2+)</name>
        <dbReference type="ChEBI" id="CHEBI:29105"/>
    </cofactor>
</comment>
<evidence type="ECO:0000256" key="2">
    <source>
        <dbReference type="ARBA" id="ARBA00022723"/>
    </source>
</evidence>
<keyword evidence="2" id="KW-0479">Metal-binding</keyword>